<dbReference type="AlphaFoldDB" id="A0A8S9FCE5"/>
<feature type="chain" id="PRO_5035725602" evidence="1">
    <location>
        <begin position="33"/>
        <end position="266"/>
    </location>
</feature>
<evidence type="ECO:0000256" key="1">
    <source>
        <dbReference type="SAM" id="SignalP"/>
    </source>
</evidence>
<protein>
    <submittedName>
        <fullName evidence="2">Uncharacterized protein</fullName>
    </submittedName>
</protein>
<organism evidence="2">
    <name type="scientific">Brassica cretica</name>
    <name type="common">Mustard</name>
    <dbReference type="NCBI Taxonomy" id="69181"/>
    <lineage>
        <taxon>Eukaryota</taxon>
        <taxon>Viridiplantae</taxon>
        <taxon>Streptophyta</taxon>
        <taxon>Embryophyta</taxon>
        <taxon>Tracheophyta</taxon>
        <taxon>Spermatophyta</taxon>
        <taxon>Magnoliopsida</taxon>
        <taxon>eudicotyledons</taxon>
        <taxon>Gunneridae</taxon>
        <taxon>Pentapetalae</taxon>
        <taxon>rosids</taxon>
        <taxon>malvids</taxon>
        <taxon>Brassicales</taxon>
        <taxon>Brassicaceae</taxon>
        <taxon>Brassiceae</taxon>
        <taxon>Brassica</taxon>
    </lineage>
</organism>
<reference evidence="2" key="1">
    <citation type="submission" date="2019-12" db="EMBL/GenBank/DDBJ databases">
        <title>Genome sequencing and annotation of Brassica cretica.</title>
        <authorList>
            <person name="Studholme D.J."/>
            <person name="Sarris P.F."/>
        </authorList>
    </citation>
    <scope>NUCLEOTIDE SEQUENCE</scope>
    <source>
        <strain evidence="2">PFS-102/07</strain>
        <tissue evidence="2">Leaf</tissue>
    </source>
</reference>
<proteinExistence type="predicted"/>
<gene>
    <name evidence="2" type="ORF">F2Q70_00029111</name>
</gene>
<evidence type="ECO:0000313" key="2">
    <source>
        <dbReference type="EMBL" id="KAF2531105.1"/>
    </source>
</evidence>
<sequence length="266" mass="30192">MIQSSVNAHWLNTFRLNVLCYWVLHVATQTSSCRIPSSPYGSMMRPPLLRLPTRSIRYDWSCFWNEENLLALANTSTHLPVDREQRQPLKFKVQTLHMYRDVSGWLVAKLGELGVGLSEINANNDKLHHFHNELVEFKLLLEKAQCTLLLGSTLHVATQTPSCRIPSSPCGSMMRPPLLRLPTRSIRYYWSCFCSEENLLALANTNTHLPGMYRVGLAKLGELGVGLSKINANNDKLHHFHNELVEFKLLLDKAGDLFASARSHTT</sequence>
<keyword evidence="1" id="KW-0732">Signal</keyword>
<dbReference type="EMBL" id="QGKY02002305">
    <property type="protein sequence ID" value="KAF2531105.1"/>
    <property type="molecule type" value="Genomic_DNA"/>
</dbReference>
<accession>A0A8S9FCE5</accession>
<comment type="caution">
    <text evidence="2">The sequence shown here is derived from an EMBL/GenBank/DDBJ whole genome shotgun (WGS) entry which is preliminary data.</text>
</comment>
<feature type="signal peptide" evidence="1">
    <location>
        <begin position="1"/>
        <end position="32"/>
    </location>
</feature>
<name>A0A8S9FCE5_BRACR</name>